<keyword evidence="2" id="KW-0479">Metal-binding</keyword>
<organism evidence="7 8">
    <name type="scientific">Dactylosporangium darangshiense</name>
    <dbReference type="NCBI Taxonomy" id="579108"/>
    <lineage>
        <taxon>Bacteria</taxon>
        <taxon>Bacillati</taxon>
        <taxon>Actinomycetota</taxon>
        <taxon>Actinomycetes</taxon>
        <taxon>Micromonosporales</taxon>
        <taxon>Micromonosporaceae</taxon>
        <taxon>Dactylosporangium</taxon>
    </lineage>
</organism>
<dbReference type="EMBL" id="BAABAT010000003">
    <property type="protein sequence ID" value="GAA4246290.1"/>
    <property type="molecule type" value="Genomic_DNA"/>
</dbReference>
<evidence type="ECO:0000313" key="8">
    <source>
        <dbReference type="Proteomes" id="UP001500620"/>
    </source>
</evidence>
<keyword evidence="1" id="KW-0001">2Fe-2S</keyword>
<evidence type="ECO:0000256" key="5">
    <source>
        <dbReference type="SAM" id="MobiDB-lite"/>
    </source>
</evidence>
<dbReference type="Proteomes" id="UP001500620">
    <property type="component" value="Unassembled WGS sequence"/>
</dbReference>
<evidence type="ECO:0000313" key="7">
    <source>
        <dbReference type="EMBL" id="GAA4246290.1"/>
    </source>
</evidence>
<evidence type="ECO:0000256" key="1">
    <source>
        <dbReference type="ARBA" id="ARBA00022714"/>
    </source>
</evidence>
<dbReference type="Gene3D" id="2.102.10.10">
    <property type="entry name" value="Rieske [2Fe-2S] iron-sulphur domain"/>
    <property type="match status" value="1"/>
</dbReference>
<feature type="domain" description="Rieske" evidence="6">
    <location>
        <begin position="110"/>
        <end position="203"/>
    </location>
</feature>
<dbReference type="CDD" id="cd03467">
    <property type="entry name" value="Rieske"/>
    <property type="match status" value="1"/>
</dbReference>
<dbReference type="InterPro" id="IPR036922">
    <property type="entry name" value="Rieske_2Fe-2S_sf"/>
</dbReference>
<reference evidence="8" key="1">
    <citation type="journal article" date="2019" name="Int. J. Syst. Evol. Microbiol.">
        <title>The Global Catalogue of Microorganisms (GCM) 10K type strain sequencing project: providing services to taxonomists for standard genome sequencing and annotation.</title>
        <authorList>
            <consortium name="The Broad Institute Genomics Platform"/>
            <consortium name="The Broad Institute Genome Sequencing Center for Infectious Disease"/>
            <person name="Wu L."/>
            <person name="Ma J."/>
        </authorList>
    </citation>
    <scope>NUCLEOTIDE SEQUENCE [LARGE SCALE GENOMIC DNA]</scope>
    <source>
        <strain evidence="8">JCM 17441</strain>
    </source>
</reference>
<evidence type="ECO:0000256" key="4">
    <source>
        <dbReference type="ARBA" id="ARBA00023014"/>
    </source>
</evidence>
<keyword evidence="3" id="KW-0408">Iron</keyword>
<proteinExistence type="predicted"/>
<protein>
    <recommendedName>
        <fullName evidence="6">Rieske domain-containing protein</fullName>
    </recommendedName>
</protein>
<sequence>MPAPGLFSCDPRFAGGAATVAAGEADLRRRDVPVEDRFNPCATAARRTLLLGAGAMGIAVIAGCGDDGKPGAGAAPGGSSAPAAPATTGGNPFDDSTGSGGGGGPQVPSNALIATGEVPVGGGVIVKDTVLVIQPAKGQFKAYDAACPHEGAIVDPPFDGNQVIQCPRHNSKFKVSDGSWVSGPAPRGLKGIRVEVRSGYVVRA</sequence>
<dbReference type="SUPFAM" id="SSF50022">
    <property type="entry name" value="ISP domain"/>
    <property type="match status" value="1"/>
</dbReference>
<keyword evidence="4" id="KW-0411">Iron-sulfur</keyword>
<evidence type="ECO:0000256" key="2">
    <source>
        <dbReference type="ARBA" id="ARBA00022723"/>
    </source>
</evidence>
<keyword evidence="8" id="KW-1185">Reference proteome</keyword>
<evidence type="ECO:0000256" key="3">
    <source>
        <dbReference type="ARBA" id="ARBA00023004"/>
    </source>
</evidence>
<feature type="region of interest" description="Disordered" evidence="5">
    <location>
        <begin position="70"/>
        <end position="110"/>
    </location>
</feature>
<dbReference type="InterPro" id="IPR017941">
    <property type="entry name" value="Rieske_2Fe-2S"/>
</dbReference>
<gene>
    <name evidence="7" type="ORF">GCM10022255_016950</name>
</gene>
<comment type="caution">
    <text evidence="7">The sequence shown here is derived from an EMBL/GenBank/DDBJ whole genome shotgun (WGS) entry which is preliminary data.</text>
</comment>
<accession>A0ABP8D2B7</accession>
<dbReference type="PROSITE" id="PS51296">
    <property type="entry name" value="RIESKE"/>
    <property type="match status" value="1"/>
</dbReference>
<name>A0ABP8D2B7_9ACTN</name>
<dbReference type="Pfam" id="PF00355">
    <property type="entry name" value="Rieske"/>
    <property type="match status" value="1"/>
</dbReference>
<evidence type="ECO:0000259" key="6">
    <source>
        <dbReference type="PROSITE" id="PS51296"/>
    </source>
</evidence>
<feature type="compositionally biased region" description="Low complexity" evidence="5">
    <location>
        <begin position="77"/>
        <end position="90"/>
    </location>
</feature>